<name>A0A0B1ZQS1_9SPHN</name>
<comment type="caution">
    <text evidence="2">The sequence shown here is derived from an EMBL/GenBank/DDBJ whole genome shotgun (WGS) entry which is preliminary data.</text>
</comment>
<dbReference type="Proteomes" id="UP000031057">
    <property type="component" value="Unassembled WGS sequence"/>
</dbReference>
<keyword evidence="3" id="KW-1185">Reference proteome</keyword>
<accession>A0A0B1ZQS1</accession>
<gene>
    <name evidence="2" type="ORF">LK12_00735</name>
</gene>
<dbReference type="EMBL" id="JTDI01000001">
    <property type="protein sequence ID" value="KHK92951.1"/>
    <property type="molecule type" value="Genomic_DNA"/>
</dbReference>
<keyword evidence="1" id="KW-0812">Transmembrane</keyword>
<reference evidence="2 3" key="1">
    <citation type="submission" date="2014-10" db="EMBL/GenBank/DDBJ databases">
        <title>Genome sequence of Novosphingobium malaysiense MUSC 273(T).</title>
        <authorList>
            <person name="Lee L.-H."/>
        </authorList>
    </citation>
    <scope>NUCLEOTIDE SEQUENCE [LARGE SCALE GENOMIC DNA]</scope>
    <source>
        <strain evidence="2 3">MUSC 273</strain>
    </source>
</reference>
<evidence type="ECO:0000313" key="3">
    <source>
        <dbReference type="Proteomes" id="UP000031057"/>
    </source>
</evidence>
<organism evidence="2 3">
    <name type="scientific">Novosphingobium malaysiense</name>
    <dbReference type="NCBI Taxonomy" id="1348853"/>
    <lineage>
        <taxon>Bacteria</taxon>
        <taxon>Pseudomonadati</taxon>
        <taxon>Pseudomonadota</taxon>
        <taxon>Alphaproteobacteria</taxon>
        <taxon>Sphingomonadales</taxon>
        <taxon>Sphingomonadaceae</taxon>
        <taxon>Novosphingobium</taxon>
    </lineage>
</organism>
<keyword evidence="1" id="KW-0472">Membrane</keyword>
<sequence>MRENFAVLNSKEQLMTDEPIHRTGQEARGGDIILNTPARRAIFISGLVGMVILALLGFALV</sequence>
<proteinExistence type="predicted"/>
<protein>
    <recommendedName>
        <fullName evidence="4">Peptide ABC transporter permease</fullName>
    </recommendedName>
</protein>
<evidence type="ECO:0008006" key="4">
    <source>
        <dbReference type="Google" id="ProtNLM"/>
    </source>
</evidence>
<keyword evidence="1" id="KW-1133">Transmembrane helix</keyword>
<evidence type="ECO:0000256" key="1">
    <source>
        <dbReference type="SAM" id="Phobius"/>
    </source>
</evidence>
<dbReference type="STRING" id="1348853.LK12_00735"/>
<dbReference type="AlphaFoldDB" id="A0A0B1ZQS1"/>
<evidence type="ECO:0000313" key="2">
    <source>
        <dbReference type="EMBL" id="KHK92951.1"/>
    </source>
</evidence>
<feature type="transmembrane region" description="Helical" evidence="1">
    <location>
        <begin position="41"/>
        <end position="60"/>
    </location>
</feature>